<sequence length="49" mass="5673">MITYTHWGFGGIEQRRCYKQVPFLNFVKTPFGSQGPEYAAFVLSMLKKV</sequence>
<accession>A0A9X9LMU3</accession>
<evidence type="ECO:0000313" key="1">
    <source>
        <dbReference type="EMBL" id="VCW77094.1"/>
    </source>
</evidence>
<feature type="non-terminal residue" evidence="1">
    <location>
        <position position="49"/>
    </location>
</feature>
<keyword evidence="2" id="KW-1185">Reference proteome</keyword>
<name>A0A9X9LMU3_GULGU</name>
<dbReference type="EMBL" id="CYRY02008377">
    <property type="protein sequence ID" value="VCW77094.1"/>
    <property type="molecule type" value="Genomic_DNA"/>
</dbReference>
<reference evidence="1 2" key="1">
    <citation type="submission" date="2018-10" db="EMBL/GenBank/DDBJ databases">
        <authorList>
            <person name="Ekblom R."/>
            <person name="Jareborg N."/>
        </authorList>
    </citation>
    <scope>NUCLEOTIDE SEQUENCE [LARGE SCALE GENOMIC DNA]</scope>
    <source>
        <tissue evidence="1">Muscle</tissue>
    </source>
</reference>
<protein>
    <submittedName>
        <fullName evidence="1">Uncharacterized protein</fullName>
    </submittedName>
</protein>
<organism evidence="1 2">
    <name type="scientific">Gulo gulo</name>
    <name type="common">Wolverine</name>
    <name type="synonym">Gluton</name>
    <dbReference type="NCBI Taxonomy" id="48420"/>
    <lineage>
        <taxon>Eukaryota</taxon>
        <taxon>Metazoa</taxon>
        <taxon>Chordata</taxon>
        <taxon>Craniata</taxon>
        <taxon>Vertebrata</taxon>
        <taxon>Euteleostomi</taxon>
        <taxon>Mammalia</taxon>
        <taxon>Eutheria</taxon>
        <taxon>Laurasiatheria</taxon>
        <taxon>Carnivora</taxon>
        <taxon>Caniformia</taxon>
        <taxon>Musteloidea</taxon>
        <taxon>Mustelidae</taxon>
        <taxon>Guloninae</taxon>
        <taxon>Gulo</taxon>
    </lineage>
</organism>
<gene>
    <name evidence="1" type="ORF">BN2614_LOCUS1</name>
</gene>
<dbReference type="AlphaFoldDB" id="A0A9X9LMU3"/>
<comment type="caution">
    <text evidence="1">The sequence shown here is derived from an EMBL/GenBank/DDBJ whole genome shotgun (WGS) entry which is preliminary data.</text>
</comment>
<proteinExistence type="predicted"/>
<evidence type="ECO:0000313" key="2">
    <source>
        <dbReference type="Proteomes" id="UP000269945"/>
    </source>
</evidence>
<dbReference type="Proteomes" id="UP000269945">
    <property type="component" value="Unassembled WGS sequence"/>
</dbReference>